<dbReference type="InterPro" id="IPR030922">
    <property type="entry name" value="LptF"/>
</dbReference>
<evidence type="ECO:0000256" key="9">
    <source>
        <dbReference type="ARBA" id="ARBA00022989"/>
    </source>
</evidence>
<evidence type="ECO:0000256" key="4">
    <source>
        <dbReference type="ARBA" id="ARBA00014213"/>
    </source>
</evidence>
<comment type="caution">
    <text evidence="13">The sequence shown here is derived from an EMBL/GenBank/DDBJ whole genome shotgun (WGS) entry which is preliminary data.</text>
</comment>
<keyword evidence="7" id="KW-0997">Cell inner membrane</keyword>
<evidence type="ECO:0000256" key="7">
    <source>
        <dbReference type="ARBA" id="ARBA00022519"/>
    </source>
</evidence>
<dbReference type="Pfam" id="PF03739">
    <property type="entry name" value="LptF_LptG"/>
    <property type="match status" value="1"/>
</dbReference>
<feature type="transmembrane region" description="Helical" evidence="12">
    <location>
        <begin position="22"/>
        <end position="43"/>
    </location>
</feature>
<accession>A0ABT3T7X2</accession>
<evidence type="ECO:0000256" key="12">
    <source>
        <dbReference type="SAM" id="Phobius"/>
    </source>
</evidence>
<evidence type="ECO:0000313" key="13">
    <source>
        <dbReference type="EMBL" id="MCX2977960.1"/>
    </source>
</evidence>
<keyword evidence="10 12" id="KW-0472">Membrane</keyword>
<evidence type="ECO:0000256" key="10">
    <source>
        <dbReference type="ARBA" id="ARBA00023136"/>
    </source>
</evidence>
<comment type="subunit">
    <text evidence="11">Component of the lipopolysaccharide transport and assembly complex. The LptBFG transporter is composed of two ATP-binding proteins (LptB) and two transmembrane proteins (LptF and LptG).</text>
</comment>
<dbReference type="PANTHER" id="PTHR33529:SF7">
    <property type="entry name" value="LIPOPOLYSACCHARIDE EXPORT SYSTEM PERMEASE PROTEIN LPTF"/>
    <property type="match status" value="1"/>
</dbReference>
<feature type="transmembrane region" description="Helical" evidence="12">
    <location>
        <begin position="276"/>
        <end position="297"/>
    </location>
</feature>
<keyword evidence="5" id="KW-0813">Transport</keyword>
<name>A0ABT3T7X2_9GAMM</name>
<evidence type="ECO:0000256" key="11">
    <source>
        <dbReference type="ARBA" id="ARBA00026081"/>
    </source>
</evidence>
<feature type="transmembrane region" description="Helical" evidence="12">
    <location>
        <begin position="309"/>
        <end position="330"/>
    </location>
</feature>
<keyword evidence="8 12" id="KW-0812">Transmembrane</keyword>
<feature type="transmembrane region" description="Helical" evidence="12">
    <location>
        <begin position="336"/>
        <end position="356"/>
    </location>
</feature>
<protein>
    <recommendedName>
        <fullName evidence="4">Lipopolysaccharide export system permease protein LptF</fullName>
    </recommendedName>
</protein>
<evidence type="ECO:0000256" key="8">
    <source>
        <dbReference type="ARBA" id="ARBA00022692"/>
    </source>
</evidence>
<proteinExistence type="inferred from homology"/>
<evidence type="ECO:0000256" key="2">
    <source>
        <dbReference type="ARBA" id="ARBA00004429"/>
    </source>
</evidence>
<keyword evidence="14" id="KW-1185">Reference proteome</keyword>
<feature type="transmembrane region" description="Helical" evidence="12">
    <location>
        <begin position="63"/>
        <end position="88"/>
    </location>
</feature>
<comment type="similarity">
    <text evidence="3">Belongs to the LptF/LptG family.</text>
</comment>
<evidence type="ECO:0000256" key="6">
    <source>
        <dbReference type="ARBA" id="ARBA00022475"/>
    </source>
</evidence>
<keyword evidence="9 12" id="KW-1133">Transmembrane helix</keyword>
<sequence>MSTGPNRNNAPLIIDRHISREILRPFGLGLGMLVLIFVGYSAARQLSLAAEGQLDMLTAFKLIGLNTLITLEILLPSAFFFSVLAAIGRLYRDSEMSAFYAAGISRARILGAVFKLALVIALVTGLLSVLGRPWAFRTSYDLESRAAAQFDLKKMSANEFVNMDGSDYTFIAGDIDLERGLHKNVFLQKNYSERSEIIVAEAAAMPTLNPGQATRATFYNGHNYLLDNQASQDMTVQFKEMVVHLPNEEAQEKYRRKAETTANLSQSKQPKDIAEYQWRITTPLATLLLALIAVPLARSRPRESRFRNVTIAVLSYIALFAMISVLRTFIEQGRLAAIPGLWTAYVIQAAVLLILVTQPRMKSR</sequence>
<comment type="function">
    <text evidence="1">Part of the ABC transporter complex LptBFG involved in the translocation of lipopolysaccharide (LPS) from the inner membrane to the outer membrane.</text>
</comment>
<evidence type="ECO:0000256" key="5">
    <source>
        <dbReference type="ARBA" id="ARBA00022448"/>
    </source>
</evidence>
<reference evidence="13" key="1">
    <citation type="submission" date="2019-02" db="EMBL/GenBank/DDBJ databases">
        <authorList>
            <person name="Li S.-H."/>
        </authorList>
    </citation>
    <scope>NUCLEOTIDE SEQUENCE</scope>
    <source>
        <strain evidence="13">IMCC11814</strain>
    </source>
</reference>
<evidence type="ECO:0000256" key="1">
    <source>
        <dbReference type="ARBA" id="ARBA00002265"/>
    </source>
</evidence>
<comment type="subcellular location">
    <subcellularLocation>
        <location evidence="2">Cell inner membrane</location>
        <topology evidence="2">Multi-pass membrane protein</topology>
    </subcellularLocation>
</comment>
<gene>
    <name evidence="13" type="primary">lptF</name>
    <name evidence="13" type="ORF">EYC82_11395</name>
</gene>
<keyword evidence="6" id="KW-1003">Cell membrane</keyword>
<dbReference type="PANTHER" id="PTHR33529">
    <property type="entry name" value="SLR0882 PROTEIN-RELATED"/>
    <property type="match status" value="1"/>
</dbReference>
<dbReference type="Proteomes" id="UP001143304">
    <property type="component" value="Unassembled WGS sequence"/>
</dbReference>
<evidence type="ECO:0000256" key="3">
    <source>
        <dbReference type="ARBA" id="ARBA00007725"/>
    </source>
</evidence>
<feature type="transmembrane region" description="Helical" evidence="12">
    <location>
        <begin position="109"/>
        <end position="130"/>
    </location>
</feature>
<dbReference type="EMBL" id="SHNO01000001">
    <property type="protein sequence ID" value="MCX2977960.1"/>
    <property type="molecule type" value="Genomic_DNA"/>
</dbReference>
<dbReference type="InterPro" id="IPR005495">
    <property type="entry name" value="LptG/LptF_permease"/>
</dbReference>
<evidence type="ECO:0000313" key="14">
    <source>
        <dbReference type="Proteomes" id="UP001143304"/>
    </source>
</evidence>
<organism evidence="13 14">
    <name type="scientific">Candidatus Marimicrobium litorale</name>
    <dbReference type="NCBI Taxonomy" id="2518991"/>
    <lineage>
        <taxon>Bacteria</taxon>
        <taxon>Pseudomonadati</taxon>
        <taxon>Pseudomonadota</taxon>
        <taxon>Gammaproteobacteria</taxon>
        <taxon>Cellvibrionales</taxon>
        <taxon>Halieaceae</taxon>
        <taxon>Marimicrobium</taxon>
    </lineage>
</organism>
<dbReference type="NCBIfam" id="TIGR04407">
    <property type="entry name" value="LptF_YjgP"/>
    <property type="match status" value="1"/>
</dbReference>